<dbReference type="PANTHER" id="PTHR44129">
    <property type="entry name" value="WD REPEAT-CONTAINING PROTEIN POP1"/>
    <property type="match status" value="1"/>
</dbReference>
<dbReference type="PROSITE" id="PS50837">
    <property type="entry name" value="NACHT"/>
    <property type="match status" value="1"/>
</dbReference>
<dbReference type="OrthoDB" id="538223at2759"/>
<feature type="compositionally biased region" description="Polar residues" evidence="4">
    <location>
        <begin position="55"/>
        <end position="80"/>
    </location>
</feature>
<dbReference type="Gene3D" id="3.40.50.300">
    <property type="entry name" value="P-loop containing nucleotide triphosphate hydrolases"/>
    <property type="match status" value="1"/>
</dbReference>
<feature type="repeat" description="WD" evidence="3">
    <location>
        <begin position="1033"/>
        <end position="1074"/>
    </location>
</feature>
<dbReference type="Gene3D" id="2.130.10.10">
    <property type="entry name" value="YVTN repeat-like/Quinoprotein amine dehydrogenase"/>
    <property type="match status" value="6"/>
</dbReference>
<dbReference type="Pfam" id="PF24883">
    <property type="entry name" value="NPHP3_N"/>
    <property type="match status" value="1"/>
</dbReference>
<dbReference type="InterPro" id="IPR050349">
    <property type="entry name" value="WD_LIS1/nudF_dynein_reg"/>
</dbReference>
<keyword evidence="1 3" id="KW-0853">WD repeat</keyword>
<dbReference type="PRINTS" id="PR00320">
    <property type="entry name" value="GPROTEINBRPT"/>
</dbReference>
<evidence type="ECO:0000256" key="2">
    <source>
        <dbReference type="ARBA" id="ARBA00022737"/>
    </source>
</evidence>
<organism evidence="6 7">
    <name type="scientific">Ceratobasidium theobromae</name>
    <dbReference type="NCBI Taxonomy" id="1582974"/>
    <lineage>
        <taxon>Eukaryota</taxon>
        <taxon>Fungi</taxon>
        <taxon>Dikarya</taxon>
        <taxon>Basidiomycota</taxon>
        <taxon>Agaricomycotina</taxon>
        <taxon>Agaricomycetes</taxon>
        <taxon>Cantharellales</taxon>
        <taxon>Ceratobasidiaceae</taxon>
        <taxon>Ceratobasidium</taxon>
    </lineage>
</organism>
<feature type="repeat" description="WD" evidence="3">
    <location>
        <begin position="990"/>
        <end position="1031"/>
    </location>
</feature>
<dbReference type="Pfam" id="PF00400">
    <property type="entry name" value="WD40"/>
    <property type="match status" value="12"/>
</dbReference>
<keyword evidence="2" id="KW-0677">Repeat</keyword>
<feature type="repeat" description="WD" evidence="3">
    <location>
        <begin position="1076"/>
        <end position="1108"/>
    </location>
</feature>
<feature type="repeat" description="WD" evidence="3">
    <location>
        <begin position="1332"/>
        <end position="1373"/>
    </location>
</feature>
<dbReference type="PROSITE" id="PS50294">
    <property type="entry name" value="WD_REPEATS_REGION"/>
    <property type="match status" value="12"/>
</dbReference>
<feature type="repeat" description="WD" evidence="3">
    <location>
        <begin position="1375"/>
        <end position="1408"/>
    </location>
</feature>
<dbReference type="PROSITE" id="PS00678">
    <property type="entry name" value="WD_REPEATS_1"/>
    <property type="match status" value="4"/>
</dbReference>
<dbReference type="SUPFAM" id="SSF50978">
    <property type="entry name" value="WD40 repeat-like"/>
    <property type="match status" value="3"/>
</dbReference>
<feature type="repeat" description="WD" evidence="3">
    <location>
        <begin position="1203"/>
        <end position="1244"/>
    </location>
</feature>
<proteinExistence type="predicted"/>
<feature type="repeat" description="WD" evidence="3">
    <location>
        <begin position="904"/>
        <end position="945"/>
    </location>
</feature>
<dbReference type="InterPro" id="IPR001680">
    <property type="entry name" value="WD40_rpt"/>
</dbReference>
<evidence type="ECO:0000256" key="1">
    <source>
        <dbReference type="ARBA" id="ARBA00022574"/>
    </source>
</evidence>
<dbReference type="SMART" id="SM00320">
    <property type="entry name" value="WD40"/>
    <property type="match status" value="14"/>
</dbReference>
<dbReference type="InterPro" id="IPR007111">
    <property type="entry name" value="NACHT_NTPase"/>
</dbReference>
<protein>
    <recommendedName>
        <fullName evidence="5">NACHT domain-containing protein</fullName>
    </recommendedName>
</protein>
<dbReference type="InterPro" id="IPR056884">
    <property type="entry name" value="NPHP3-like_N"/>
</dbReference>
<dbReference type="SUPFAM" id="SSF52540">
    <property type="entry name" value="P-loop containing nucleoside triphosphate hydrolases"/>
    <property type="match status" value="1"/>
</dbReference>
<evidence type="ECO:0000313" key="6">
    <source>
        <dbReference type="EMBL" id="KAB5588940.1"/>
    </source>
</evidence>
<dbReference type="Proteomes" id="UP000383932">
    <property type="component" value="Unassembled WGS sequence"/>
</dbReference>
<dbReference type="InterPro" id="IPR036322">
    <property type="entry name" value="WD40_repeat_dom_sf"/>
</dbReference>
<feature type="domain" description="NACHT" evidence="5">
    <location>
        <begin position="281"/>
        <end position="426"/>
    </location>
</feature>
<dbReference type="EMBL" id="SSOP01000343">
    <property type="protein sequence ID" value="KAB5588940.1"/>
    <property type="molecule type" value="Genomic_DNA"/>
</dbReference>
<evidence type="ECO:0000313" key="7">
    <source>
        <dbReference type="Proteomes" id="UP000383932"/>
    </source>
</evidence>
<dbReference type="CDD" id="cd00200">
    <property type="entry name" value="WD40"/>
    <property type="match status" value="2"/>
</dbReference>
<evidence type="ECO:0000256" key="3">
    <source>
        <dbReference type="PROSITE-ProRule" id="PRU00221"/>
    </source>
</evidence>
<dbReference type="InterPro" id="IPR015943">
    <property type="entry name" value="WD40/YVTN_repeat-like_dom_sf"/>
</dbReference>
<dbReference type="PROSITE" id="PS50082">
    <property type="entry name" value="WD_REPEATS_2"/>
    <property type="match status" value="12"/>
</dbReference>
<feature type="repeat" description="WD" evidence="3">
    <location>
        <begin position="1246"/>
        <end position="1287"/>
    </location>
</feature>
<sequence>MASTPASPSPKRGVRGYFREKYNQLVRPHSRPPSQQSTHAEVSKSDSRSQKSSSTVGNFLSPPSNNPVLELHQTQSDPQISSSSRGAAWIALQTSLKGLHTVSAVFPPLESAIYGLISVLDVLESISKTRSEYDAIASDLKTLSESLTRHIKDSSSARMSDCIANVALNIEQQAKMINEKRDRGTGTRLMEARADEDEIVNHYRKIESLFRQLQTDANLSMWSIVNEQLANTRLEGLVPAKMANYDSKLSTEISRRACTQGTRTAILSEMNNWSLDPESADLYLMSGMAGTGKTTIACSFANRLDERKQLAASFFCTRTSPECRDASRILPTIAYQLARFSIPFQTALCEVLGRDPDIGSKNIAKQFERLLKEPLLKVRDAIPENLIVVIDALDECDDRGVIRLVLDLLFRFVPNLPLKFFVTSRPEPEIYNKMITSSPTSRTIFHLHEIEKSLVQADIELYLNEELSSISPTEEEIVQLATRSGNLFIYAATLVRYIRPQGGSVNPRRRLRSVLAIKPESATEYAEIDALYAAVLKSAFEQHGLNSEEAEDVRATLWTVLCAQEPISVDTLAALTGIEDAERTLSALQLLRSVVHLSEASNLVSTLHASFPDFMFNKERSGSLFCDPTLHNQLLATRCFIIMKAQLRFNICNIESSFIPDSKVENMEDRISKAISLTLLYACRYWANHLDVITFTNSNDLLDIFQEFLSIRLLFWIEVLSLRREIIRGLRILVKAKKWLRTMAQSPALVRFVEDAHNFLTGYAANPVSQYTPHIYISSLALCPRSSLVYKKYHPRTCRLIGLKGSGLDRLETIALGTWVISSLVQSVSYSPDGGQVAFGCWDGMVGVRNAYDGSPIIGPFKGHNKAVWSVAFSPDGTRFASCSRDCTIKVWNTQDGTPIGQPFQGHSDEVISIAFSLDGRLIASGSADKTVRIWNAGNGAQVVDPFIGHTELVRSVAFSPDGTQVVSGADDRTIRVWNTRDGTLVFDPLEGHTGTVRSVAFSPDGTRIASGSADFTIRIWHAQHGRLIVGPLKGHTKGISSVAFSPEGARLVSSSWDFTIRIWSSENGKLVAGPLEGHTNAISSVAFSPDGARVISGSGDETIRVWDAGVEKPILYQPKGHTDGITSIALVRGDYIASASVTSIYVWDSQNATCFSGPFEGHTGFMRSLAFSPDGKRLASGSEDRTVRVWDVNTGTPLASPFKAHVDAVVSVAFSSDGAYIASGSSDHTVRLWNSFDGSLIASPFRGHKNVVMSVAFSPDDTRIVSGSYDHTVRIWDTCNSTLVTPPFLGHTNSVMSVAFSPCGQYVVSGSEDFTIRAWNVTNGTLITDPFTGHTGVVRSVSFSPKGECIVSSSADCTVRVWHTYSGTLMTGPFFGHIDTIMSVAYFPDGARIVSGCWDGTIRIWELPGMQGIPCTSEHPPALPSLDLTHSATPPTDWIVKNDGWIMNYDGNPLFWASPEVIRCLLTPHCSSIISRFGMIEVDMSSALFGERWKECYVSVL</sequence>
<evidence type="ECO:0000259" key="5">
    <source>
        <dbReference type="PROSITE" id="PS50837"/>
    </source>
</evidence>
<feature type="region of interest" description="Disordered" evidence="4">
    <location>
        <begin position="1"/>
        <end position="80"/>
    </location>
</feature>
<feature type="repeat" description="WD" evidence="3">
    <location>
        <begin position="947"/>
        <end position="988"/>
    </location>
</feature>
<feature type="repeat" description="WD" evidence="3">
    <location>
        <begin position="1289"/>
        <end position="1330"/>
    </location>
</feature>
<gene>
    <name evidence="6" type="ORF">CTheo_7618</name>
</gene>
<keyword evidence="7" id="KW-1185">Reference proteome</keyword>
<dbReference type="InterPro" id="IPR027417">
    <property type="entry name" value="P-loop_NTPase"/>
</dbReference>
<evidence type="ECO:0000256" key="4">
    <source>
        <dbReference type="SAM" id="MobiDB-lite"/>
    </source>
</evidence>
<feature type="repeat" description="WD" evidence="3">
    <location>
        <begin position="1160"/>
        <end position="1201"/>
    </location>
</feature>
<accession>A0A5N5QAX7</accession>
<name>A0A5N5QAX7_9AGAM</name>
<feature type="repeat" description="WD" evidence="3">
    <location>
        <begin position="861"/>
        <end position="902"/>
    </location>
</feature>
<reference evidence="6 7" key="1">
    <citation type="journal article" date="2019" name="Fungal Biol. Biotechnol.">
        <title>Draft genome sequence of fastidious pathogen Ceratobasidium theobromae, which causes vascular-streak dieback in Theobroma cacao.</title>
        <authorList>
            <person name="Ali S.S."/>
            <person name="Asman A."/>
            <person name="Shao J."/>
            <person name="Firmansyah A.P."/>
            <person name="Susilo A.W."/>
            <person name="Rosmana A."/>
            <person name="McMahon P."/>
            <person name="Junaid M."/>
            <person name="Guest D."/>
            <person name="Kheng T.Y."/>
            <person name="Meinhardt L.W."/>
            <person name="Bailey B.A."/>
        </authorList>
    </citation>
    <scope>NUCLEOTIDE SEQUENCE [LARGE SCALE GENOMIC DNA]</scope>
    <source>
        <strain evidence="6 7">CT2</strain>
    </source>
</reference>
<comment type="caution">
    <text evidence="6">The sequence shown here is derived from an EMBL/GenBank/DDBJ whole genome shotgun (WGS) entry which is preliminary data.</text>
</comment>
<dbReference type="InterPro" id="IPR019775">
    <property type="entry name" value="WD40_repeat_CS"/>
</dbReference>
<dbReference type="InterPro" id="IPR020472">
    <property type="entry name" value="WD40_PAC1"/>
</dbReference>